<dbReference type="RefSeq" id="WP_097189409.1">
    <property type="nucleotide sequence ID" value="NZ_OBQK01000029.1"/>
</dbReference>
<proteinExistence type="predicted"/>
<accession>A0A285VWB1</accession>
<protein>
    <recommendedName>
        <fullName evidence="3">Nucleotidyltransferase</fullName>
    </recommendedName>
</protein>
<evidence type="ECO:0000313" key="2">
    <source>
        <dbReference type="Proteomes" id="UP000219688"/>
    </source>
</evidence>
<dbReference type="AlphaFoldDB" id="A0A285VWB1"/>
<name>A0A285VWB1_9MICO</name>
<reference evidence="2" key="1">
    <citation type="submission" date="2017-08" db="EMBL/GenBank/DDBJ databases">
        <authorList>
            <person name="Varghese N."/>
            <person name="Submissions S."/>
        </authorList>
    </citation>
    <scope>NUCLEOTIDE SEQUENCE [LARGE SCALE GENOMIC DNA]</scope>
    <source>
        <strain evidence="2">USBA17B2</strain>
    </source>
</reference>
<gene>
    <name evidence="1" type="ORF">SAMN05421879_1296</name>
</gene>
<evidence type="ECO:0008006" key="3">
    <source>
        <dbReference type="Google" id="ProtNLM"/>
    </source>
</evidence>
<keyword evidence="2" id="KW-1185">Reference proteome</keyword>
<evidence type="ECO:0000313" key="1">
    <source>
        <dbReference type="EMBL" id="SOC58324.1"/>
    </source>
</evidence>
<organism evidence="1 2">
    <name type="scientific">Ornithinimicrobium cerasi</name>
    <dbReference type="NCBI Taxonomy" id="2248773"/>
    <lineage>
        <taxon>Bacteria</taxon>
        <taxon>Bacillati</taxon>
        <taxon>Actinomycetota</taxon>
        <taxon>Actinomycetes</taxon>
        <taxon>Micrococcales</taxon>
        <taxon>Ornithinimicrobiaceae</taxon>
        <taxon>Ornithinimicrobium</taxon>
    </lineage>
</organism>
<dbReference type="EMBL" id="OBQK01000029">
    <property type="protein sequence ID" value="SOC58324.1"/>
    <property type="molecule type" value="Genomic_DNA"/>
</dbReference>
<dbReference type="Proteomes" id="UP000219688">
    <property type="component" value="Unassembled WGS sequence"/>
</dbReference>
<sequence>MTSKDGAHVDLAIRIEFAHAALQYLADLRGVDLLHVKGIAFEPQWRSRAEGGSDADVLVRPAHVRRFVRALEMGGWQRRSRFHTGSPFGHAQTYWHDHLGYADIHRFFPGLGKDDATFEVLWQARSDRDLAAVRCPVPDEAGQALIFAVNDARNASRVVPGHVADIGGAELAARVETLVPLVDAQVAWAAANGRLDSVRDRREHDLWRAVTQQTGRVDEWRARVRAEPTLAGKVATLLRAPLVNTEHLANTRGHRPSPAEVAVEFVDRGRRAAVEVWRTRRAGRGRA</sequence>